<dbReference type="EMBL" id="AP019297">
    <property type="protein sequence ID" value="BBG94311.1"/>
    <property type="molecule type" value="Genomic_DNA"/>
</dbReference>
<keyword evidence="2" id="KW-0808">Transferase</keyword>
<dbReference type="GO" id="GO:0008168">
    <property type="term" value="F:methyltransferase activity"/>
    <property type="evidence" value="ECO:0007669"/>
    <property type="project" value="UniProtKB-KW"/>
</dbReference>
<dbReference type="Pfam" id="PF03141">
    <property type="entry name" value="Methyltransf_29"/>
    <property type="match status" value="1"/>
</dbReference>
<protein>
    <submittedName>
        <fullName evidence="4">F-box family protein</fullName>
    </submittedName>
</protein>
<keyword evidence="3" id="KW-0325">Glycoprotein</keyword>
<evidence type="ECO:0000256" key="1">
    <source>
        <dbReference type="ARBA" id="ARBA00022603"/>
    </source>
</evidence>
<accession>A0A4Y1QR40</accession>
<gene>
    <name evidence="4" type="ORF">Prudu_002559</name>
</gene>
<feature type="non-terminal residue" evidence="4">
    <location>
        <position position="85"/>
    </location>
</feature>
<sequence>MEIPRRWPAGRDVIWSGNVKITKDQFLSSGSITKDQFILTRWFKLTLERGLPAMIGYFITRQLPYPALSFENGSLCSMWYCLGQK</sequence>
<organism evidence="4">
    <name type="scientific">Prunus dulcis</name>
    <name type="common">Almond</name>
    <name type="synonym">Amygdalus dulcis</name>
    <dbReference type="NCBI Taxonomy" id="3755"/>
    <lineage>
        <taxon>Eukaryota</taxon>
        <taxon>Viridiplantae</taxon>
        <taxon>Streptophyta</taxon>
        <taxon>Embryophyta</taxon>
        <taxon>Tracheophyta</taxon>
        <taxon>Spermatophyta</taxon>
        <taxon>Magnoliopsida</taxon>
        <taxon>eudicotyledons</taxon>
        <taxon>Gunneridae</taxon>
        <taxon>Pentapetalae</taxon>
        <taxon>rosids</taxon>
        <taxon>fabids</taxon>
        <taxon>Rosales</taxon>
        <taxon>Rosaceae</taxon>
        <taxon>Amygdaloideae</taxon>
        <taxon>Amygdaleae</taxon>
        <taxon>Prunus</taxon>
    </lineage>
</organism>
<evidence type="ECO:0000256" key="3">
    <source>
        <dbReference type="ARBA" id="ARBA00023180"/>
    </source>
</evidence>
<evidence type="ECO:0000256" key="2">
    <source>
        <dbReference type="ARBA" id="ARBA00022679"/>
    </source>
</evidence>
<proteinExistence type="predicted"/>
<keyword evidence="1" id="KW-0489">Methyltransferase</keyword>
<dbReference type="GO" id="GO:0032259">
    <property type="term" value="P:methylation"/>
    <property type="evidence" value="ECO:0007669"/>
    <property type="project" value="UniProtKB-KW"/>
</dbReference>
<name>A0A4Y1QR40_PRUDU</name>
<dbReference type="AlphaFoldDB" id="A0A4Y1QR40"/>
<dbReference type="InterPro" id="IPR004159">
    <property type="entry name" value="Put_SAM_MeTrfase"/>
</dbReference>
<reference evidence="4" key="1">
    <citation type="journal article" date="2019" name="Science">
        <title>Mutation of a bHLH transcription factor allowed almond domestication.</title>
        <authorList>
            <person name="Sanchez-Perez R."/>
            <person name="Pavan S."/>
            <person name="Mazzeo R."/>
            <person name="Moldovan C."/>
            <person name="Aiese Cigliano R."/>
            <person name="Del Cueto J."/>
            <person name="Ricciardi F."/>
            <person name="Lotti C."/>
            <person name="Ricciardi L."/>
            <person name="Dicenta F."/>
            <person name="Lopez-Marques R.L."/>
            <person name="Lindberg Moller B."/>
        </authorList>
    </citation>
    <scope>NUCLEOTIDE SEQUENCE</scope>
</reference>
<evidence type="ECO:0000313" key="4">
    <source>
        <dbReference type="EMBL" id="BBG94311.1"/>
    </source>
</evidence>